<dbReference type="SUPFAM" id="SSF56112">
    <property type="entry name" value="Protein kinase-like (PK-like)"/>
    <property type="match status" value="1"/>
</dbReference>
<keyword evidence="3" id="KW-1133">Transmembrane helix</keyword>
<organism evidence="5 6">
    <name type="scientific">Dulcicalothrix desertica PCC 7102</name>
    <dbReference type="NCBI Taxonomy" id="232991"/>
    <lineage>
        <taxon>Bacteria</taxon>
        <taxon>Bacillati</taxon>
        <taxon>Cyanobacteriota</taxon>
        <taxon>Cyanophyceae</taxon>
        <taxon>Nostocales</taxon>
        <taxon>Calotrichaceae</taxon>
        <taxon>Dulcicalothrix</taxon>
    </lineage>
</organism>
<dbReference type="PROSITE" id="PS00108">
    <property type="entry name" value="PROTEIN_KINASE_ST"/>
    <property type="match status" value="1"/>
</dbReference>
<comment type="caution">
    <text evidence="5">The sequence shown here is derived from an EMBL/GenBank/DDBJ whole genome shotgun (WGS) entry which is preliminary data.</text>
</comment>
<evidence type="ECO:0000256" key="2">
    <source>
        <dbReference type="ARBA" id="ARBA00022840"/>
    </source>
</evidence>
<reference evidence="5" key="2">
    <citation type="journal article" date="2019" name="Genome Biol. Evol.">
        <title>Day and night: Metabolic profiles and evolutionary relationships of six axenic non-marine cyanobacteria.</title>
        <authorList>
            <person name="Will S.E."/>
            <person name="Henke P."/>
            <person name="Boedeker C."/>
            <person name="Huang S."/>
            <person name="Brinkmann H."/>
            <person name="Rohde M."/>
            <person name="Jarek M."/>
            <person name="Friedl T."/>
            <person name="Seufert S."/>
            <person name="Schumacher M."/>
            <person name="Overmann J."/>
            <person name="Neumann-Schaal M."/>
            <person name="Petersen J."/>
        </authorList>
    </citation>
    <scope>NUCLEOTIDE SEQUENCE [LARGE SCALE GENOMIC DNA]</scope>
    <source>
        <strain evidence="5">PCC 7102</strain>
    </source>
</reference>
<gene>
    <name evidence="5" type="ORF">DSM106972_003410</name>
</gene>
<proteinExistence type="predicted"/>
<dbReference type="SMART" id="SM00220">
    <property type="entry name" value="S_TKc"/>
    <property type="match status" value="1"/>
</dbReference>
<dbReference type="InterPro" id="IPR000719">
    <property type="entry name" value="Prot_kinase_dom"/>
</dbReference>
<dbReference type="Gene3D" id="1.10.510.10">
    <property type="entry name" value="Transferase(Phosphotransferase) domain 1"/>
    <property type="match status" value="1"/>
</dbReference>
<dbReference type="EMBL" id="RSCL01000001">
    <property type="protein sequence ID" value="RUT09846.1"/>
    <property type="molecule type" value="Genomic_DNA"/>
</dbReference>
<accession>A0A433VUS1</accession>
<dbReference type="RefSeq" id="WP_127078231.1">
    <property type="nucleotide sequence ID" value="NZ_RSCL01000001.1"/>
</dbReference>
<evidence type="ECO:0000256" key="1">
    <source>
        <dbReference type="ARBA" id="ARBA00022741"/>
    </source>
</evidence>
<evidence type="ECO:0000259" key="4">
    <source>
        <dbReference type="PROSITE" id="PS50011"/>
    </source>
</evidence>
<feature type="domain" description="Protein kinase" evidence="4">
    <location>
        <begin position="17"/>
        <end position="272"/>
    </location>
</feature>
<dbReference type="PROSITE" id="PS50011">
    <property type="entry name" value="PROTEIN_KINASE_DOM"/>
    <property type="match status" value="1"/>
</dbReference>
<dbReference type="Proteomes" id="UP000271624">
    <property type="component" value="Unassembled WGS sequence"/>
</dbReference>
<reference evidence="5" key="1">
    <citation type="submission" date="2018-12" db="EMBL/GenBank/DDBJ databases">
        <authorList>
            <person name="Will S."/>
            <person name="Neumann-Schaal M."/>
            <person name="Henke P."/>
        </authorList>
    </citation>
    <scope>NUCLEOTIDE SEQUENCE</scope>
    <source>
        <strain evidence="5">PCC 7102</strain>
    </source>
</reference>
<dbReference type="GO" id="GO:0005524">
    <property type="term" value="F:ATP binding"/>
    <property type="evidence" value="ECO:0007669"/>
    <property type="project" value="UniProtKB-KW"/>
</dbReference>
<evidence type="ECO:0000313" key="5">
    <source>
        <dbReference type="EMBL" id="RUT09846.1"/>
    </source>
</evidence>
<keyword evidence="3" id="KW-0812">Transmembrane</keyword>
<evidence type="ECO:0000256" key="3">
    <source>
        <dbReference type="SAM" id="Phobius"/>
    </source>
</evidence>
<dbReference type="InterPro" id="IPR011009">
    <property type="entry name" value="Kinase-like_dom_sf"/>
</dbReference>
<dbReference type="Pfam" id="PF00069">
    <property type="entry name" value="Pkinase"/>
    <property type="match status" value="1"/>
</dbReference>
<feature type="transmembrane region" description="Helical" evidence="3">
    <location>
        <begin position="324"/>
        <end position="346"/>
    </location>
</feature>
<keyword evidence="2" id="KW-0067">ATP-binding</keyword>
<feature type="transmembrane region" description="Helical" evidence="3">
    <location>
        <begin position="352"/>
        <end position="384"/>
    </location>
</feature>
<dbReference type="CDD" id="cd14014">
    <property type="entry name" value="STKc_PknB_like"/>
    <property type="match status" value="1"/>
</dbReference>
<dbReference type="GO" id="GO:0004674">
    <property type="term" value="F:protein serine/threonine kinase activity"/>
    <property type="evidence" value="ECO:0007669"/>
    <property type="project" value="TreeGrafter"/>
</dbReference>
<dbReference type="OrthoDB" id="517221at2"/>
<dbReference type="AlphaFoldDB" id="A0A433VUS1"/>
<dbReference type="InterPro" id="IPR008271">
    <property type="entry name" value="Ser/Thr_kinase_AS"/>
</dbReference>
<keyword evidence="6" id="KW-1185">Reference proteome</keyword>
<name>A0A433VUS1_9CYAN</name>
<protein>
    <recommendedName>
        <fullName evidence="4">Protein kinase domain-containing protein</fullName>
    </recommendedName>
</protein>
<keyword evidence="1" id="KW-0547">Nucleotide-binding</keyword>
<keyword evidence="3" id="KW-0472">Membrane</keyword>
<evidence type="ECO:0000313" key="6">
    <source>
        <dbReference type="Proteomes" id="UP000271624"/>
    </source>
</evidence>
<dbReference type="PANTHER" id="PTHR24363">
    <property type="entry name" value="SERINE/THREONINE PROTEIN KINASE"/>
    <property type="match status" value="1"/>
</dbReference>
<sequence length="495" mass="56700">MADQLLTDANQKLHDRYIVIRKIAENGNRRTLLADDSHHGNQVVIKILLFNEEFRWEDLKLFEREAETLKHLSHPAIPQYLDYFELDTSEIKGFALVQTYCNAKSLQEYIDTGRNFSESEIIQLGKLLLEILHYLHSRHPAVIHRDIKLSNILLNNTSGNNVGDVYLVDFGSVQTSIKARGTKTVVGTYGYMPPEQFGGRAFPGSDLYSLGMTLIYLATKKHPSELLGDDLNIKFEQIPNISPELKAWLNIMIQPSINSRFDSTTAALHALDNLSNILSNDDYNLYYRDIHFSKFKKPLHSKIKIKKTVNKLEIIFPTKTIKQIVGNILGAIIPSAIILYVGYYVLFYPTKYLIGFLLQIFIINYIIIFLCTSLVLFLSSCLLIHLFGRTKLVIDEKRLIVTTKVFGSQALAGAERKIIAREHIWKLVSSAQEYKLVNLKNDIEKTVKPPSLIIWEGTFSNHDLSQYLNQPLTLLERDWLAQEISDFLDIQIIKE</sequence>
<dbReference type="PANTHER" id="PTHR24363:SF7">
    <property type="entry name" value="SERINE_THREONINE-PROTEIN KINASE-LIKE PROTEIN E"/>
    <property type="match status" value="1"/>
</dbReference>